<sequence length="372" mass="40187">MSGKAQTSAAIAANRTPVVSLTRTMGDVGFEIFDGNTPRYNLSTLPKNVDNAIVYIDVDSIEWNRKRMQATLNLARDLNWVVMAESGSWNVPRLHAFLATHFPQVNTKNLQNVAVRIAWDNDRAVATDLVPSEAAVEVGIDYRQTSEAKALLANERLTKAVAPGSNYAWFANNAYQATASSKTLGTRFYSVALNRDVVKVWRSTSNGTTDCIVSWRGSSTAGDWLTNIQNQFGSAVAVPGEPSNAARIGNGYASRLNSYKAAVDAVACNNAYSVTGHSLGGAMAEAYSFTIRGKRPNLEAYNPARVGNASFRTQLVSALGSAKVEVFCRNLDPVWTVPVGLEHVGSNNGCTYWGSSVSVINPVANHAMNLWL</sequence>
<feature type="domain" description="Fungal lipase-type" evidence="1">
    <location>
        <begin position="212"/>
        <end position="338"/>
    </location>
</feature>
<gene>
    <name evidence="2" type="ORF">GCM10023307_06350</name>
</gene>
<organism evidence="2 3">
    <name type="scientific">Lysobacter hankyongensis</name>
    <dbReference type="NCBI Taxonomy" id="1176535"/>
    <lineage>
        <taxon>Bacteria</taxon>
        <taxon>Pseudomonadati</taxon>
        <taxon>Pseudomonadota</taxon>
        <taxon>Gammaproteobacteria</taxon>
        <taxon>Lysobacterales</taxon>
        <taxon>Lysobacteraceae</taxon>
        <taxon>Lysobacter</taxon>
    </lineage>
</organism>
<dbReference type="Gene3D" id="3.40.50.1820">
    <property type="entry name" value="alpha/beta hydrolase"/>
    <property type="match status" value="1"/>
</dbReference>
<keyword evidence="3" id="KW-1185">Reference proteome</keyword>
<dbReference type="Pfam" id="PF01764">
    <property type="entry name" value="Lipase_3"/>
    <property type="match status" value="1"/>
</dbReference>
<accession>A0ABP9AQQ9</accession>
<dbReference type="Proteomes" id="UP001499959">
    <property type="component" value="Unassembled WGS sequence"/>
</dbReference>
<evidence type="ECO:0000259" key="1">
    <source>
        <dbReference type="Pfam" id="PF01764"/>
    </source>
</evidence>
<evidence type="ECO:0000313" key="2">
    <source>
        <dbReference type="EMBL" id="GAA4784358.1"/>
    </source>
</evidence>
<proteinExistence type="predicted"/>
<evidence type="ECO:0000313" key="3">
    <source>
        <dbReference type="Proteomes" id="UP001499959"/>
    </source>
</evidence>
<dbReference type="EMBL" id="BAABJE010000001">
    <property type="protein sequence ID" value="GAA4784358.1"/>
    <property type="molecule type" value="Genomic_DNA"/>
</dbReference>
<comment type="caution">
    <text evidence="2">The sequence shown here is derived from an EMBL/GenBank/DDBJ whole genome shotgun (WGS) entry which is preliminary data.</text>
</comment>
<protein>
    <recommendedName>
        <fullName evidence="1">Fungal lipase-type domain-containing protein</fullName>
    </recommendedName>
</protein>
<dbReference type="InterPro" id="IPR002921">
    <property type="entry name" value="Fungal_lipase-type"/>
</dbReference>
<reference evidence="3" key="1">
    <citation type="journal article" date="2019" name="Int. J. Syst. Evol. Microbiol.">
        <title>The Global Catalogue of Microorganisms (GCM) 10K type strain sequencing project: providing services to taxonomists for standard genome sequencing and annotation.</title>
        <authorList>
            <consortium name="The Broad Institute Genomics Platform"/>
            <consortium name="The Broad Institute Genome Sequencing Center for Infectious Disease"/>
            <person name="Wu L."/>
            <person name="Ma J."/>
        </authorList>
    </citation>
    <scope>NUCLEOTIDE SEQUENCE [LARGE SCALE GENOMIC DNA]</scope>
    <source>
        <strain evidence="3">JCM 18204</strain>
    </source>
</reference>
<dbReference type="SUPFAM" id="SSF53474">
    <property type="entry name" value="alpha/beta-Hydrolases"/>
    <property type="match status" value="1"/>
</dbReference>
<name>A0ABP9AQQ9_9GAMM</name>
<dbReference type="InterPro" id="IPR029058">
    <property type="entry name" value="AB_hydrolase_fold"/>
</dbReference>